<keyword evidence="2" id="KW-1185">Reference proteome</keyword>
<comment type="caution">
    <text evidence="1">The sequence shown here is derived from an EMBL/GenBank/DDBJ whole genome shotgun (WGS) entry which is preliminary data.</text>
</comment>
<evidence type="ECO:0000313" key="1">
    <source>
        <dbReference type="EMBL" id="MBH8561776.1"/>
    </source>
</evidence>
<organism evidence="1 2">
    <name type="scientific">Amazonocrinis nigriterrae CENA67</name>
    <dbReference type="NCBI Taxonomy" id="2794033"/>
    <lineage>
        <taxon>Bacteria</taxon>
        <taxon>Bacillati</taxon>
        <taxon>Cyanobacteriota</taxon>
        <taxon>Cyanophyceae</taxon>
        <taxon>Nostocales</taxon>
        <taxon>Nostocaceae</taxon>
        <taxon>Amazonocrinis</taxon>
        <taxon>Amazonocrinis nigriterrae</taxon>
    </lineage>
</organism>
<dbReference type="RefSeq" id="WP_198123774.1">
    <property type="nucleotide sequence ID" value="NZ_JAECZC010000007.1"/>
</dbReference>
<sequence length="51" mass="5840">MNLSPIRRKEGQKIFATGLAKYKFILYIIYVQSNVQERRSLPDQGSAIALL</sequence>
<gene>
    <name evidence="1" type="ORF">I8748_06235</name>
</gene>
<name>A0A8J7HLE4_9NOST</name>
<reference evidence="1 2" key="1">
    <citation type="journal article" date="2021" name="Int. J. Syst. Evol. Microbiol.">
        <title>Amazonocrinis nigriterrae gen. nov., sp. nov., Atlanticothrix silvestris gen. nov., sp. nov. and Dendronalium phyllosphericum gen. nov., sp. nov., nostocacean cyanobacteria from Brazilian environments.</title>
        <authorList>
            <person name="Alvarenga D.O."/>
            <person name="Andreote A.P.D."/>
            <person name="Branco L.H.Z."/>
            <person name="Delbaje E."/>
            <person name="Cruz R.B."/>
            <person name="Varani A.M."/>
            <person name="Fiore M.F."/>
        </authorList>
    </citation>
    <scope>NUCLEOTIDE SEQUENCE [LARGE SCALE GENOMIC DNA]</scope>
    <source>
        <strain evidence="1 2">CENA67</strain>
    </source>
</reference>
<proteinExistence type="predicted"/>
<dbReference type="AlphaFoldDB" id="A0A8J7HLE4"/>
<protein>
    <submittedName>
        <fullName evidence="1">Uncharacterized protein</fullName>
    </submittedName>
</protein>
<accession>A0A8J7HLE4</accession>
<dbReference type="EMBL" id="JAECZC010000007">
    <property type="protein sequence ID" value="MBH8561776.1"/>
    <property type="molecule type" value="Genomic_DNA"/>
</dbReference>
<dbReference type="Proteomes" id="UP000632766">
    <property type="component" value="Unassembled WGS sequence"/>
</dbReference>
<evidence type="ECO:0000313" key="2">
    <source>
        <dbReference type="Proteomes" id="UP000632766"/>
    </source>
</evidence>